<dbReference type="InterPro" id="IPR022171">
    <property type="entry name" value="PPE_C"/>
</dbReference>
<dbReference type="Pfam" id="PF12484">
    <property type="entry name" value="PPE-SVP"/>
    <property type="match status" value="1"/>
</dbReference>
<proteinExistence type="inferred from homology"/>
<dbReference type="Proteomes" id="UP000682202">
    <property type="component" value="Chromosome"/>
</dbReference>
<evidence type="ECO:0000256" key="1">
    <source>
        <dbReference type="ARBA" id="ARBA00010652"/>
    </source>
</evidence>
<dbReference type="FunFam" id="1.20.1260.20:FF:000001">
    <property type="entry name" value="PPE family protein PPE41"/>
    <property type="match status" value="1"/>
</dbReference>
<accession>A0A975JUP3</accession>
<dbReference type="Pfam" id="PF00823">
    <property type="entry name" value="PPE"/>
    <property type="match status" value="1"/>
</dbReference>
<keyword evidence="5" id="KW-1185">Reference proteome</keyword>
<dbReference type="InterPro" id="IPR000030">
    <property type="entry name" value="PPE_dom"/>
</dbReference>
<protein>
    <submittedName>
        <fullName evidence="4">PPE domain-containing protein</fullName>
    </submittedName>
</protein>
<comment type="similarity">
    <text evidence="1">Belongs to the mycobacterial PPE family.</text>
</comment>
<dbReference type="KEGG" id="mspg:F6B93_00200"/>
<dbReference type="InterPro" id="IPR038332">
    <property type="entry name" value="PPE_sf"/>
</dbReference>
<dbReference type="GO" id="GO:0052572">
    <property type="term" value="P:response to host immune response"/>
    <property type="evidence" value="ECO:0007669"/>
    <property type="project" value="TreeGrafter"/>
</dbReference>
<dbReference type="PANTHER" id="PTHR46766">
    <property type="entry name" value="GLUTAMINE-RICH PROTEIN 2"/>
    <property type="match status" value="1"/>
</dbReference>
<reference evidence="4" key="1">
    <citation type="submission" date="2019-12" db="EMBL/GenBank/DDBJ databases">
        <title>Mycobacterium spongiae sp. nov.</title>
        <authorList>
            <person name="Stinear T."/>
        </authorList>
    </citation>
    <scope>NUCLEOTIDE SEQUENCE</scope>
    <source>
        <strain evidence="4">FSD4b-SM</strain>
    </source>
</reference>
<dbReference type="Gene3D" id="1.20.1260.20">
    <property type="entry name" value="PPE superfamily"/>
    <property type="match status" value="1"/>
</dbReference>
<gene>
    <name evidence="4" type="ORF">F6B93_00200</name>
</gene>
<dbReference type="SUPFAM" id="SSF140459">
    <property type="entry name" value="PE/PPE dimer-like"/>
    <property type="match status" value="1"/>
</dbReference>
<dbReference type="AlphaFoldDB" id="A0A975JUP3"/>
<feature type="domain" description="PPE family C-terminal" evidence="3">
    <location>
        <begin position="318"/>
        <end position="395"/>
    </location>
</feature>
<organism evidence="4 5">
    <name type="scientific">Mycobacterium spongiae</name>
    <dbReference type="NCBI Taxonomy" id="886343"/>
    <lineage>
        <taxon>Bacteria</taxon>
        <taxon>Bacillati</taxon>
        <taxon>Actinomycetota</taxon>
        <taxon>Actinomycetes</taxon>
        <taxon>Mycobacteriales</taxon>
        <taxon>Mycobacteriaceae</taxon>
        <taxon>Mycobacterium</taxon>
    </lineage>
</organism>
<dbReference type="EMBL" id="CP046600">
    <property type="protein sequence ID" value="QUR65703.1"/>
    <property type="molecule type" value="Genomic_DNA"/>
</dbReference>
<evidence type="ECO:0000259" key="2">
    <source>
        <dbReference type="Pfam" id="PF00823"/>
    </source>
</evidence>
<feature type="domain" description="PPE" evidence="2">
    <location>
        <begin position="33"/>
        <end position="193"/>
    </location>
</feature>
<name>A0A975JUP3_9MYCO</name>
<sequence length="399" mass="40200">MPHDVPVDQEPVVSEIAASVQAGLNLAPRLMPNFGALPPEINSGRMYSGPGAGPMIAAASAWDSTAAELFAAASGYSSVISELTTMRWSGPSSDAMIAAVAPFISWLSTTAALADQAGIQAKAAVAAYEAAFSMTVPPPVVAANRSLLLLLVSTNWLGQNTPAIAATEFEYAEMWAQDTTAMFGYASASEHAALLPPFAAAPNTVNPAGLALQASGAATGAHTGAGLAGLVGQPSPAMALPGISLLGQQPWGWYYGVVDNVEGLVYDGAGYTLNGLQIAGRTVWRTTGSDAAAAGSAAGAAQAEVLSELPLEAPVPVAAAATAAKIGPLSVPPRWSAAPFVSPSGTAGMSVHEVRATEAGGLSGVLQGAPAKGRSRLASHAGRRYGLQLKVMMRQPCGG</sequence>
<evidence type="ECO:0000259" key="3">
    <source>
        <dbReference type="Pfam" id="PF12484"/>
    </source>
</evidence>
<dbReference type="PANTHER" id="PTHR46766:SF1">
    <property type="entry name" value="GLUTAMINE-RICH PROTEIN 2"/>
    <property type="match status" value="1"/>
</dbReference>
<evidence type="ECO:0000313" key="4">
    <source>
        <dbReference type="EMBL" id="QUR65703.1"/>
    </source>
</evidence>
<evidence type="ECO:0000313" key="5">
    <source>
        <dbReference type="Proteomes" id="UP000682202"/>
    </source>
</evidence>